<dbReference type="EMBL" id="JARBHA010000002">
    <property type="protein sequence ID" value="KAJ9707310.1"/>
    <property type="molecule type" value="Genomic_DNA"/>
</dbReference>
<dbReference type="Pfam" id="PF23209">
    <property type="entry name" value="IDM1_C"/>
    <property type="match status" value="1"/>
</dbReference>
<sequence>MEECFELVIDRHTQINVVQSVVYNYGCNMCFWVETMSYNSRYLIHGNKLVEMPFVATHPSYKCQGMCNKLLVAIGSVSSLHINIFK</sequence>
<organism evidence="2 3">
    <name type="scientific">Vitis rotundifolia</name>
    <name type="common">Muscadine grape</name>
    <dbReference type="NCBI Taxonomy" id="103349"/>
    <lineage>
        <taxon>Eukaryota</taxon>
        <taxon>Viridiplantae</taxon>
        <taxon>Streptophyta</taxon>
        <taxon>Embryophyta</taxon>
        <taxon>Tracheophyta</taxon>
        <taxon>Spermatophyta</taxon>
        <taxon>Magnoliopsida</taxon>
        <taxon>eudicotyledons</taxon>
        <taxon>Gunneridae</taxon>
        <taxon>Pentapetalae</taxon>
        <taxon>rosids</taxon>
        <taxon>Vitales</taxon>
        <taxon>Vitaceae</taxon>
        <taxon>Viteae</taxon>
        <taxon>Vitis</taxon>
    </lineage>
</organism>
<dbReference type="InterPro" id="IPR042163">
    <property type="entry name" value="PHF12"/>
</dbReference>
<keyword evidence="3" id="KW-1185">Reference proteome</keyword>
<dbReference type="GO" id="GO:0003714">
    <property type="term" value="F:transcription corepressor activity"/>
    <property type="evidence" value="ECO:0007669"/>
    <property type="project" value="InterPro"/>
</dbReference>
<proteinExistence type="predicted"/>
<gene>
    <name evidence="2" type="ORF">PVL29_002341</name>
</gene>
<evidence type="ECO:0000259" key="1">
    <source>
        <dbReference type="Pfam" id="PF23209"/>
    </source>
</evidence>
<protein>
    <recommendedName>
        <fullName evidence="1">Increased DNA methylation 1 C-terminal domain-containing protein</fullName>
    </recommendedName>
</protein>
<reference evidence="2 3" key="1">
    <citation type="journal article" date="2023" name="BMC Biotechnol.">
        <title>Vitis rotundifolia cv Carlos genome sequencing.</title>
        <authorList>
            <person name="Huff M."/>
            <person name="Hulse-Kemp A."/>
            <person name="Scheffler B."/>
            <person name="Youngblood R."/>
            <person name="Simpson S."/>
            <person name="Babiker E."/>
            <person name="Staton M."/>
        </authorList>
    </citation>
    <scope>NUCLEOTIDE SEQUENCE [LARGE SCALE GENOMIC DNA]</scope>
    <source>
        <tissue evidence="2">Leaf</tissue>
    </source>
</reference>
<evidence type="ECO:0000313" key="2">
    <source>
        <dbReference type="EMBL" id="KAJ9707310.1"/>
    </source>
</evidence>
<dbReference type="GO" id="GO:0006357">
    <property type="term" value="P:regulation of transcription by RNA polymerase II"/>
    <property type="evidence" value="ECO:0007669"/>
    <property type="project" value="TreeGrafter"/>
</dbReference>
<dbReference type="InterPro" id="IPR056511">
    <property type="entry name" value="IDM1_C"/>
</dbReference>
<evidence type="ECO:0000313" key="3">
    <source>
        <dbReference type="Proteomes" id="UP001168098"/>
    </source>
</evidence>
<dbReference type="GO" id="GO:0005634">
    <property type="term" value="C:nucleus"/>
    <property type="evidence" value="ECO:0007669"/>
    <property type="project" value="TreeGrafter"/>
</dbReference>
<dbReference type="Proteomes" id="UP001168098">
    <property type="component" value="Unassembled WGS sequence"/>
</dbReference>
<comment type="caution">
    <text evidence="2">The sequence shown here is derived from an EMBL/GenBank/DDBJ whole genome shotgun (WGS) entry which is preliminary data.</text>
</comment>
<feature type="domain" description="Increased DNA methylation 1 C-terminal" evidence="1">
    <location>
        <begin position="5"/>
        <end position="77"/>
    </location>
</feature>
<dbReference type="PANTHER" id="PTHR46309">
    <property type="entry name" value="PHD FINGER PROTEIN 12"/>
    <property type="match status" value="1"/>
</dbReference>
<accession>A0AA39AGP8</accession>
<dbReference type="AlphaFoldDB" id="A0AA39AGP8"/>
<name>A0AA39AGP8_VITRO</name>
<dbReference type="PANTHER" id="PTHR46309:SF5">
    <property type="entry name" value="GNAT FAMILY ACETYLTRANSFERASE"/>
    <property type="match status" value="1"/>
</dbReference>